<keyword evidence="1" id="KW-0472">Membrane</keyword>
<feature type="transmembrane region" description="Helical" evidence="1">
    <location>
        <begin position="30"/>
        <end position="47"/>
    </location>
</feature>
<accession>A0A2P1PP83</accession>
<dbReference type="Proteomes" id="UP000241074">
    <property type="component" value="Chromosome"/>
</dbReference>
<sequence length="189" mass="20812">MTMNEPDRLQDDLEFVRAAVARSRDNRGAAAIYWLWAGIVGIGFSLGDFRPQWSLWFWTIAGLGGGLLSVWLGSRNDTERGVRDEQLSRRQGWHWLLCSITMGLITGAMALGKLPAQQGAVVLLAVTGLSYALAGIHLNAPMRWPGFAMLAGSIWMLFWPMPWQWTMTGIVVAIALVAAGIFAAREPRA</sequence>
<feature type="transmembrane region" description="Helical" evidence="1">
    <location>
        <begin position="53"/>
        <end position="72"/>
    </location>
</feature>
<reference evidence="2 3" key="1">
    <citation type="submission" date="2018-03" db="EMBL/GenBank/DDBJ databases">
        <title>Ahniella affigens gen. nov., sp. nov., a gammaproteobacterium isolated from sandy soil near a stream.</title>
        <authorList>
            <person name="Ko Y."/>
            <person name="Kim J.-H."/>
        </authorList>
    </citation>
    <scope>NUCLEOTIDE SEQUENCE [LARGE SCALE GENOMIC DNA]</scope>
    <source>
        <strain evidence="2 3">D13</strain>
    </source>
</reference>
<dbReference type="EMBL" id="CP027860">
    <property type="protein sequence ID" value="AVP96653.1"/>
    <property type="molecule type" value="Genomic_DNA"/>
</dbReference>
<feature type="transmembrane region" description="Helical" evidence="1">
    <location>
        <begin position="93"/>
        <end position="112"/>
    </location>
</feature>
<evidence type="ECO:0000256" key="1">
    <source>
        <dbReference type="SAM" id="Phobius"/>
    </source>
</evidence>
<keyword evidence="3" id="KW-1185">Reference proteome</keyword>
<protein>
    <submittedName>
        <fullName evidence="2">Uncharacterized protein</fullName>
    </submittedName>
</protein>
<gene>
    <name evidence="2" type="ORF">C7S18_05290</name>
</gene>
<keyword evidence="1" id="KW-1133">Transmembrane helix</keyword>
<feature type="transmembrane region" description="Helical" evidence="1">
    <location>
        <begin position="118"/>
        <end position="136"/>
    </location>
</feature>
<dbReference type="AlphaFoldDB" id="A0A2P1PP83"/>
<keyword evidence="1" id="KW-0812">Transmembrane</keyword>
<proteinExistence type="predicted"/>
<name>A0A2P1PP83_9GAMM</name>
<dbReference type="KEGG" id="xba:C7S18_05290"/>
<evidence type="ECO:0000313" key="2">
    <source>
        <dbReference type="EMBL" id="AVP96653.1"/>
    </source>
</evidence>
<reference evidence="2 3" key="2">
    <citation type="submission" date="2018-03" db="EMBL/GenBank/DDBJ databases">
        <authorList>
            <person name="Keele B.F."/>
        </authorList>
    </citation>
    <scope>NUCLEOTIDE SEQUENCE [LARGE SCALE GENOMIC DNA]</scope>
    <source>
        <strain evidence="2 3">D13</strain>
    </source>
</reference>
<organism evidence="2 3">
    <name type="scientific">Ahniella affigens</name>
    <dbReference type="NCBI Taxonomy" id="2021234"/>
    <lineage>
        <taxon>Bacteria</taxon>
        <taxon>Pseudomonadati</taxon>
        <taxon>Pseudomonadota</taxon>
        <taxon>Gammaproteobacteria</taxon>
        <taxon>Lysobacterales</taxon>
        <taxon>Rhodanobacteraceae</taxon>
        <taxon>Ahniella</taxon>
    </lineage>
</organism>
<evidence type="ECO:0000313" key="3">
    <source>
        <dbReference type="Proteomes" id="UP000241074"/>
    </source>
</evidence>
<feature type="transmembrane region" description="Helical" evidence="1">
    <location>
        <begin position="165"/>
        <end position="184"/>
    </location>
</feature>